<feature type="compositionally biased region" description="Basic and acidic residues" evidence="1">
    <location>
        <begin position="547"/>
        <end position="559"/>
    </location>
</feature>
<dbReference type="EMBL" id="CAXLJL010000367">
    <property type="protein sequence ID" value="CAL5136926.1"/>
    <property type="molecule type" value="Genomic_DNA"/>
</dbReference>
<dbReference type="PANTHER" id="PTHR13617">
    <property type="entry name" value="PROTEIN ABHD18"/>
    <property type="match status" value="1"/>
</dbReference>
<evidence type="ECO:0008006" key="4">
    <source>
        <dbReference type="Google" id="ProtNLM"/>
    </source>
</evidence>
<dbReference type="Pfam" id="PF09752">
    <property type="entry name" value="ABHD18"/>
    <property type="match status" value="1"/>
</dbReference>
<protein>
    <recommendedName>
        <fullName evidence="4">Protein ABHD18</fullName>
    </recommendedName>
</protein>
<comment type="caution">
    <text evidence="2">The sequence shown here is derived from an EMBL/GenBank/DDBJ whole genome shotgun (WGS) entry which is preliminary data.</text>
</comment>
<dbReference type="AlphaFoldDB" id="A0AAV2TJA7"/>
<evidence type="ECO:0000313" key="3">
    <source>
        <dbReference type="Proteomes" id="UP001497525"/>
    </source>
</evidence>
<feature type="compositionally biased region" description="Polar residues" evidence="1">
    <location>
        <begin position="356"/>
        <end position="367"/>
    </location>
</feature>
<dbReference type="Gene3D" id="3.40.50.1820">
    <property type="entry name" value="alpha/beta hydrolase"/>
    <property type="match status" value="1"/>
</dbReference>
<reference evidence="2" key="1">
    <citation type="submission" date="2024-06" db="EMBL/GenBank/DDBJ databases">
        <authorList>
            <person name="Liu X."/>
            <person name="Lenzi L."/>
            <person name="Haldenby T S."/>
            <person name="Uol C."/>
        </authorList>
    </citation>
    <scope>NUCLEOTIDE SEQUENCE</scope>
</reference>
<dbReference type="Proteomes" id="UP001497525">
    <property type="component" value="Unassembled WGS sequence"/>
</dbReference>
<dbReference type="SUPFAM" id="SSF53474">
    <property type="entry name" value="alpha/beta-Hydrolases"/>
    <property type="match status" value="1"/>
</dbReference>
<proteinExistence type="predicted"/>
<dbReference type="InterPro" id="IPR029058">
    <property type="entry name" value="AB_hydrolase_fold"/>
</dbReference>
<organism evidence="2 3">
    <name type="scientific">Calicophoron daubneyi</name>
    <name type="common">Rumen fluke</name>
    <name type="synonym">Paramphistomum daubneyi</name>
    <dbReference type="NCBI Taxonomy" id="300641"/>
    <lineage>
        <taxon>Eukaryota</taxon>
        <taxon>Metazoa</taxon>
        <taxon>Spiralia</taxon>
        <taxon>Lophotrochozoa</taxon>
        <taxon>Platyhelminthes</taxon>
        <taxon>Trematoda</taxon>
        <taxon>Digenea</taxon>
        <taxon>Plagiorchiida</taxon>
        <taxon>Pronocephalata</taxon>
        <taxon>Paramphistomoidea</taxon>
        <taxon>Paramphistomidae</taxon>
        <taxon>Calicophoron</taxon>
    </lineage>
</organism>
<gene>
    <name evidence="2" type="ORF">CDAUBV1_LOCUS11218</name>
</gene>
<sequence>MSALDKIYRTTQPSKFFTKGWGKPDTLMRLIENFTLVSRRERFSRLFAHSTDSKLPIVMERRTEHKNMVLLEGAFVSPFDHHIPRIMTAENRIARFQVILPKEWTTKYRPICLHFAGTGDHTYSRRRYFLANRLLNDGIGSIIIMNPFYWKRKPEDQKGSSLNYVSDLFVMGGALITESYSLLRWCEENGYGPLALHGISMGGYMASLCATVWPKPISLIPCLSWSTASLVFVDGILSQAVDWPTLTKQYFSDSVYSDVIRSLIQPSVPARYRCRRSEKQNRGEPIAGRPLSATSPRPTGEILGSGAPLPNATFPTQTDSERPDLTLSCSPSQMSRTTDFAPEHTLESPTGDKVGSSGSSHASAPQHNGSKSIFLDLHATELIRKFPILSSLKRIHLGTMIPSWGFPEYLKHPLDASLWNSGISLVRSLPDSWLSSSTVPDPEVREFMRELLDYFTHLGNFSPLIDPHLVLAVTAEHDAYIPRDGVVSLTEVFPGSEVRVLPQSGHIGAYVRNAVWTKDFHQAITDCLNRQIESHLGEPGCLGTAKSKKENADESTKKD</sequence>
<dbReference type="InterPro" id="IPR019149">
    <property type="entry name" value="ABHD18"/>
</dbReference>
<accession>A0AAV2TJA7</accession>
<feature type="region of interest" description="Disordered" evidence="1">
    <location>
        <begin position="274"/>
        <end position="367"/>
    </location>
</feature>
<evidence type="ECO:0000313" key="2">
    <source>
        <dbReference type="EMBL" id="CAL5136926.1"/>
    </source>
</evidence>
<feature type="region of interest" description="Disordered" evidence="1">
    <location>
        <begin position="539"/>
        <end position="559"/>
    </location>
</feature>
<dbReference type="PANTHER" id="PTHR13617:SF14">
    <property type="entry name" value="PROTEIN ABHD18"/>
    <property type="match status" value="1"/>
</dbReference>
<evidence type="ECO:0000256" key="1">
    <source>
        <dbReference type="SAM" id="MobiDB-lite"/>
    </source>
</evidence>
<name>A0AAV2TJA7_CALDB</name>
<feature type="compositionally biased region" description="Polar residues" evidence="1">
    <location>
        <begin position="327"/>
        <end position="338"/>
    </location>
</feature>